<dbReference type="InParanoid" id="A0A6L2PN11"/>
<keyword evidence="2" id="KW-0812">Transmembrane</keyword>
<evidence type="ECO:0000313" key="5">
    <source>
        <dbReference type="Proteomes" id="UP000502823"/>
    </source>
</evidence>
<feature type="transmembrane region" description="Helical" evidence="2">
    <location>
        <begin position="195"/>
        <end position="215"/>
    </location>
</feature>
<reference evidence="5" key="1">
    <citation type="submission" date="2020-01" db="EMBL/GenBank/DDBJ databases">
        <title>Draft genome sequence of the Termite Coptotermes fromosanus.</title>
        <authorList>
            <person name="Itakura S."/>
            <person name="Yosikawa Y."/>
            <person name="Umezawa K."/>
        </authorList>
    </citation>
    <scope>NUCLEOTIDE SEQUENCE [LARGE SCALE GENOMIC DNA]</scope>
</reference>
<feature type="chain" id="PRO_5026689199" evidence="3">
    <location>
        <begin position="28"/>
        <end position="324"/>
    </location>
</feature>
<organism evidence="4 5">
    <name type="scientific">Coptotermes formosanus</name>
    <name type="common">Formosan subterranean termite</name>
    <dbReference type="NCBI Taxonomy" id="36987"/>
    <lineage>
        <taxon>Eukaryota</taxon>
        <taxon>Metazoa</taxon>
        <taxon>Ecdysozoa</taxon>
        <taxon>Arthropoda</taxon>
        <taxon>Hexapoda</taxon>
        <taxon>Insecta</taxon>
        <taxon>Pterygota</taxon>
        <taxon>Neoptera</taxon>
        <taxon>Polyneoptera</taxon>
        <taxon>Dictyoptera</taxon>
        <taxon>Blattodea</taxon>
        <taxon>Blattoidea</taxon>
        <taxon>Termitoidae</taxon>
        <taxon>Rhinotermitidae</taxon>
        <taxon>Coptotermes</taxon>
    </lineage>
</organism>
<keyword evidence="2" id="KW-1133">Transmembrane helix</keyword>
<dbReference type="Proteomes" id="UP000502823">
    <property type="component" value="Unassembled WGS sequence"/>
</dbReference>
<dbReference type="AlphaFoldDB" id="A0A6L2PN11"/>
<keyword evidence="5" id="KW-1185">Reference proteome</keyword>
<feature type="transmembrane region" description="Helical" evidence="2">
    <location>
        <begin position="171"/>
        <end position="189"/>
    </location>
</feature>
<feature type="region of interest" description="Disordered" evidence="1">
    <location>
        <begin position="300"/>
        <end position="324"/>
    </location>
</feature>
<feature type="compositionally biased region" description="Polar residues" evidence="1">
    <location>
        <begin position="300"/>
        <end position="311"/>
    </location>
</feature>
<dbReference type="PANTHER" id="PTHR21879">
    <property type="entry name" value="FI03362P-RELATED-RELATED"/>
    <property type="match status" value="1"/>
</dbReference>
<dbReference type="Pfam" id="PF07898">
    <property type="entry name" value="DUF1676"/>
    <property type="match status" value="1"/>
</dbReference>
<protein>
    <submittedName>
        <fullName evidence="4">Uncharacterized protein</fullName>
    </submittedName>
</protein>
<dbReference type="OrthoDB" id="8194504at2759"/>
<keyword evidence="2" id="KW-0472">Membrane</keyword>
<dbReference type="EMBL" id="BLKM01004627">
    <property type="protein sequence ID" value="GFG31938.1"/>
    <property type="molecule type" value="Genomic_DNA"/>
</dbReference>
<evidence type="ECO:0000256" key="2">
    <source>
        <dbReference type="SAM" id="Phobius"/>
    </source>
</evidence>
<evidence type="ECO:0000256" key="1">
    <source>
        <dbReference type="SAM" id="MobiDB-lite"/>
    </source>
</evidence>
<name>A0A6L2PN11_COPFO</name>
<comment type="caution">
    <text evidence="4">The sequence shown here is derived from an EMBL/GenBank/DDBJ whole genome shotgun (WGS) entry which is preliminary data.</text>
</comment>
<evidence type="ECO:0000256" key="3">
    <source>
        <dbReference type="SAM" id="SignalP"/>
    </source>
</evidence>
<keyword evidence="3" id="KW-0732">Signal</keyword>
<evidence type="ECO:0000313" key="4">
    <source>
        <dbReference type="EMBL" id="GFG31938.1"/>
    </source>
</evidence>
<proteinExistence type="predicted"/>
<sequence>MSYSCVKIVIVLKLVILLTVFVTKTSGLQISEVKEVSSTENLSSCWSSANFTCIRAVILDNFNDIWQKKEIRITDSVVIEKISNLSQEDYETIKLKSTEEGRRYRGVAYQILENLGKFLKTHALRVDLWKFGTLRIEGSRENPENLDIIFVMNGGAPSSNGAAKDTKTWKVVVPLIMGFKSTGALILALTSVKMFLLKALAVSNVALLAAGLLVMKKLFSTVGTQHHPYLFAQHPLPYYHDHGLEGGYPSAYGYSNYVGAGGYYGPATAHGSHGYGPTSSGALAAAEGDDLQGHFSTKVESNINANATNHTASKKDGKNDRIFK</sequence>
<dbReference type="GO" id="GO:0016020">
    <property type="term" value="C:membrane"/>
    <property type="evidence" value="ECO:0007669"/>
    <property type="project" value="TreeGrafter"/>
</dbReference>
<dbReference type="InterPro" id="IPR012464">
    <property type="entry name" value="DUF1676"/>
</dbReference>
<gene>
    <name evidence="4" type="ORF">Cfor_08094</name>
</gene>
<accession>A0A6L2PN11</accession>
<feature type="compositionally biased region" description="Basic and acidic residues" evidence="1">
    <location>
        <begin position="313"/>
        <end position="324"/>
    </location>
</feature>
<feature type="signal peptide" evidence="3">
    <location>
        <begin position="1"/>
        <end position="27"/>
    </location>
</feature>